<dbReference type="AlphaFoldDB" id="A0A7X5APU7"/>
<dbReference type="GO" id="GO:0005886">
    <property type="term" value="C:plasma membrane"/>
    <property type="evidence" value="ECO:0007669"/>
    <property type="project" value="UniProtKB-SubCell"/>
</dbReference>
<feature type="transmembrane region" description="Helical" evidence="8">
    <location>
        <begin position="263"/>
        <end position="285"/>
    </location>
</feature>
<keyword evidence="10" id="KW-1185">Reference proteome</keyword>
<dbReference type="InterPro" id="IPR038770">
    <property type="entry name" value="Na+/solute_symporter_sf"/>
</dbReference>
<keyword evidence="6 8" id="KW-1133">Transmembrane helix</keyword>
<feature type="transmembrane region" description="Helical" evidence="8">
    <location>
        <begin position="12"/>
        <end position="28"/>
    </location>
</feature>
<sequence length="323" mass="34591">MMGVIQALTRNLVVAIPVTLLLGLAFGAMAPVGWLSMLVIPLTLLMIYPMMVNLRLRELLMGGDGRAQGLAQLINFAVIPFVAFGLGLWWFADQPYLGLGLLLAALLPTSGMTISWTGFARGNLPAAVKMTVVGLILGSLATPIYVKWLMGAAIPVDLVAVFRQIILVVGIPMLAGQLTRHFLIKRHGAEGFRKQWAPRFPPLSTLGVLGIVFVAMALKADDLLASPGLLLDIAVPLLILYAVNYLISTLVARSWLSRGDGIALVYGTVMRNLSIALALAMNAFGEAGTDAALLIALAYIIQVQSAAWYVRFSDRLFGPAEPA</sequence>
<feature type="transmembrane region" description="Helical" evidence="8">
    <location>
        <begin position="34"/>
        <end position="52"/>
    </location>
</feature>
<accession>A0A7X5APU7</accession>
<keyword evidence="5 8" id="KW-0812">Transmembrane</keyword>
<evidence type="ECO:0000313" key="9">
    <source>
        <dbReference type="EMBL" id="NAW33782.1"/>
    </source>
</evidence>
<evidence type="ECO:0000313" key="10">
    <source>
        <dbReference type="Proteomes" id="UP000487929"/>
    </source>
</evidence>
<dbReference type="Pfam" id="PF01758">
    <property type="entry name" value="SBF"/>
    <property type="match status" value="1"/>
</dbReference>
<feature type="transmembrane region" description="Helical" evidence="8">
    <location>
        <begin position="98"/>
        <end position="119"/>
    </location>
</feature>
<dbReference type="GO" id="GO:0015105">
    <property type="term" value="F:arsenite transmembrane transporter activity"/>
    <property type="evidence" value="ECO:0007669"/>
    <property type="project" value="TreeGrafter"/>
</dbReference>
<reference evidence="9 10" key="1">
    <citation type="submission" date="2019-12" db="EMBL/GenBank/DDBJ databases">
        <title>Draft genome sequencing of Halomonas alimentaria DSM 15356.</title>
        <authorList>
            <person name="Pandiyan K."/>
            <person name="Kushwaha P."/>
            <person name="Gowdham M."/>
            <person name="Chakdar H."/>
            <person name="Singh A."/>
            <person name="Kumar M."/>
            <person name="Saxena A.K."/>
        </authorList>
    </citation>
    <scope>NUCLEOTIDE SEQUENCE [LARGE SCALE GENOMIC DNA]</scope>
    <source>
        <strain evidence="9 10">DSM 15356</strain>
    </source>
</reference>
<comment type="caution">
    <text evidence="9">The sequence shown here is derived from an EMBL/GenBank/DDBJ whole genome shotgun (WGS) entry which is preliminary data.</text>
</comment>
<evidence type="ECO:0000256" key="1">
    <source>
        <dbReference type="ARBA" id="ARBA00004651"/>
    </source>
</evidence>
<dbReference type="PANTHER" id="PTHR43057:SF1">
    <property type="entry name" value="ARSENICAL-RESISTANCE PROTEIN 3"/>
    <property type="match status" value="1"/>
</dbReference>
<keyword evidence="4" id="KW-1003">Cell membrane</keyword>
<gene>
    <name evidence="9" type="ORF">GRB96_05025</name>
</gene>
<evidence type="ECO:0000256" key="6">
    <source>
        <dbReference type="ARBA" id="ARBA00022989"/>
    </source>
</evidence>
<feature type="transmembrane region" description="Helical" evidence="8">
    <location>
        <begin position="126"/>
        <end position="146"/>
    </location>
</feature>
<comment type="subcellular location">
    <subcellularLocation>
        <location evidence="1">Cell membrane</location>
        <topology evidence="1">Multi-pass membrane protein</topology>
    </subcellularLocation>
</comment>
<feature type="transmembrane region" description="Helical" evidence="8">
    <location>
        <begin position="200"/>
        <end position="218"/>
    </location>
</feature>
<feature type="transmembrane region" description="Helical" evidence="8">
    <location>
        <begin position="230"/>
        <end position="251"/>
    </location>
</feature>
<keyword evidence="7 8" id="KW-0472">Membrane</keyword>
<feature type="transmembrane region" description="Helical" evidence="8">
    <location>
        <begin position="158"/>
        <end position="179"/>
    </location>
</feature>
<dbReference type="InterPro" id="IPR002657">
    <property type="entry name" value="BilAc:Na_symport/Acr3"/>
</dbReference>
<name>A0A7X5APU7_9GAMM</name>
<dbReference type="InterPro" id="IPR004706">
    <property type="entry name" value="Arsenical-R_Acr3"/>
</dbReference>
<dbReference type="Proteomes" id="UP000487929">
    <property type="component" value="Unassembled WGS sequence"/>
</dbReference>
<dbReference type="OrthoDB" id="1551454at2"/>
<evidence type="ECO:0000256" key="3">
    <source>
        <dbReference type="ARBA" id="ARBA00022448"/>
    </source>
</evidence>
<proteinExistence type="inferred from homology"/>
<evidence type="ECO:0000256" key="7">
    <source>
        <dbReference type="ARBA" id="ARBA00023136"/>
    </source>
</evidence>
<protein>
    <submittedName>
        <fullName evidence="9">Arsenic resistance protein</fullName>
    </submittedName>
</protein>
<feature type="transmembrane region" description="Helical" evidence="8">
    <location>
        <begin position="291"/>
        <end position="310"/>
    </location>
</feature>
<evidence type="ECO:0000256" key="4">
    <source>
        <dbReference type="ARBA" id="ARBA00022475"/>
    </source>
</evidence>
<evidence type="ECO:0000256" key="8">
    <source>
        <dbReference type="SAM" id="Phobius"/>
    </source>
</evidence>
<evidence type="ECO:0000256" key="2">
    <source>
        <dbReference type="ARBA" id="ARBA00010110"/>
    </source>
</evidence>
<dbReference type="Gene3D" id="1.20.1530.20">
    <property type="match status" value="1"/>
</dbReference>
<evidence type="ECO:0000256" key="5">
    <source>
        <dbReference type="ARBA" id="ARBA00022692"/>
    </source>
</evidence>
<dbReference type="EMBL" id="WUTT01000001">
    <property type="protein sequence ID" value="NAW33782.1"/>
    <property type="molecule type" value="Genomic_DNA"/>
</dbReference>
<comment type="similarity">
    <text evidence="2">Belongs to the arsenical resistance-3 (ACR3) (TC 2.A.59) family.</text>
</comment>
<feature type="transmembrane region" description="Helical" evidence="8">
    <location>
        <begin position="73"/>
        <end position="92"/>
    </location>
</feature>
<keyword evidence="3" id="KW-0813">Transport</keyword>
<dbReference type="GO" id="GO:0015297">
    <property type="term" value="F:antiporter activity"/>
    <property type="evidence" value="ECO:0007669"/>
    <property type="project" value="InterPro"/>
</dbReference>
<dbReference type="GO" id="GO:0015104">
    <property type="term" value="F:antimonite transmembrane transporter activity"/>
    <property type="evidence" value="ECO:0007669"/>
    <property type="project" value="TreeGrafter"/>
</dbReference>
<organism evidence="9 10">
    <name type="scientific">Halomonas alimentaria</name>
    <dbReference type="NCBI Taxonomy" id="147248"/>
    <lineage>
        <taxon>Bacteria</taxon>
        <taxon>Pseudomonadati</taxon>
        <taxon>Pseudomonadota</taxon>
        <taxon>Gammaproteobacteria</taxon>
        <taxon>Oceanospirillales</taxon>
        <taxon>Halomonadaceae</taxon>
        <taxon>Halomonas</taxon>
    </lineage>
</organism>
<dbReference type="PANTHER" id="PTHR43057">
    <property type="entry name" value="ARSENITE EFFLUX TRANSPORTER"/>
    <property type="match status" value="1"/>
</dbReference>